<dbReference type="PIRSF" id="PIRSF000105">
    <property type="entry name" value="HCDH"/>
    <property type="match status" value="1"/>
</dbReference>
<dbReference type="Gene3D" id="1.10.1040.10">
    <property type="entry name" value="N-(1-d-carboxylethyl)-l-norvaline Dehydrogenase, domain 2"/>
    <property type="match status" value="1"/>
</dbReference>
<evidence type="ECO:0000256" key="8">
    <source>
        <dbReference type="ARBA" id="ARBA00038962"/>
    </source>
</evidence>
<evidence type="ECO:0000313" key="11">
    <source>
        <dbReference type="Proteomes" id="UP000322553"/>
    </source>
</evidence>
<dbReference type="InterPro" id="IPR013328">
    <property type="entry name" value="6PGD_dom2"/>
</dbReference>
<dbReference type="InterPro" id="IPR006108">
    <property type="entry name" value="3HC_DH_C"/>
</dbReference>
<evidence type="ECO:0000256" key="2">
    <source>
        <dbReference type="ARBA" id="ARBA00009463"/>
    </source>
</evidence>
<dbReference type="GO" id="GO:0050104">
    <property type="term" value="F:L-gulonate 3-dehydrogenase activity"/>
    <property type="evidence" value="ECO:0007669"/>
    <property type="project" value="UniProtKB-EC"/>
</dbReference>
<dbReference type="EMBL" id="CP043420">
    <property type="protein sequence ID" value="QEL09752.1"/>
    <property type="molecule type" value="Genomic_DNA"/>
</dbReference>
<dbReference type="AlphaFoldDB" id="A0A1S1NR01"/>
<accession>A0A1S1NR01</accession>
<reference evidence="10 11" key="1">
    <citation type="submission" date="2019-08" db="EMBL/GenBank/DDBJ databases">
        <title>Complete genome sequence of Kushneria sp. YCWA18, a halophilic phosphate-solubilizing bacterium isolated from Daqiao saltern in China.</title>
        <authorList>
            <person name="Du G.-X."/>
            <person name="Qu L.-Y."/>
        </authorList>
    </citation>
    <scope>NUCLEOTIDE SEQUENCE [LARGE SCALE GENOMIC DNA]</scope>
    <source>
        <strain evidence="10 11">YCWA18</strain>
    </source>
</reference>
<dbReference type="Gene3D" id="3.40.50.720">
    <property type="entry name" value="NAD(P)-binding Rossmann-like Domain"/>
    <property type="match status" value="1"/>
</dbReference>
<evidence type="ECO:0000256" key="6">
    <source>
        <dbReference type="ARBA" id="ARBA00023002"/>
    </source>
</evidence>
<dbReference type="SUPFAM" id="SSF48179">
    <property type="entry name" value="6-phosphogluconate dehydrogenase C-terminal domain-like"/>
    <property type="match status" value="1"/>
</dbReference>
<keyword evidence="6 10" id="KW-0560">Oxidoreductase</keyword>
<dbReference type="PANTHER" id="PTHR48075">
    <property type="entry name" value="3-HYDROXYACYL-COA DEHYDROGENASE FAMILY PROTEIN"/>
    <property type="match status" value="1"/>
</dbReference>
<keyword evidence="5" id="KW-0597">Phosphoprotein</keyword>
<dbReference type="InterPro" id="IPR006180">
    <property type="entry name" value="3-OHacyl-CoA_DH_CS"/>
</dbReference>
<dbReference type="GO" id="GO:0005737">
    <property type="term" value="C:cytoplasm"/>
    <property type="evidence" value="ECO:0007669"/>
    <property type="project" value="UniProtKB-SubCell"/>
</dbReference>
<keyword evidence="11" id="KW-1185">Reference proteome</keyword>
<evidence type="ECO:0000256" key="1">
    <source>
        <dbReference type="ARBA" id="ARBA00004496"/>
    </source>
</evidence>
<dbReference type="NCBIfam" id="NF004783">
    <property type="entry name" value="PRK06129.1"/>
    <property type="match status" value="1"/>
</dbReference>
<dbReference type="Proteomes" id="UP000322553">
    <property type="component" value="Chromosome"/>
</dbReference>
<dbReference type="EC" id="1.1.1.45" evidence="8"/>
<comment type="subcellular location">
    <subcellularLocation>
        <location evidence="1">Cytoplasm</location>
    </subcellularLocation>
</comment>
<dbReference type="InterPro" id="IPR022694">
    <property type="entry name" value="3-OHacyl-CoA_DH"/>
</dbReference>
<protein>
    <recommendedName>
        <fullName evidence="9">L-gulonate 3-dehydrogenase</fullName>
        <ecNumber evidence="8">1.1.1.45</ecNumber>
    </recommendedName>
    <alternativeName>
        <fullName evidence="9">L-gulonate 3-dehydrogenase</fullName>
    </alternativeName>
</protein>
<dbReference type="Pfam" id="PF02737">
    <property type="entry name" value="3HCDH_N"/>
    <property type="match status" value="1"/>
</dbReference>
<dbReference type="Pfam" id="PF00725">
    <property type="entry name" value="3HCDH"/>
    <property type="match status" value="1"/>
</dbReference>
<name>A0A1S1NR01_9GAMM</name>
<dbReference type="InterPro" id="IPR036291">
    <property type="entry name" value="NAD(P)-bd_dom_sf"/>
</dbReference>
<gene>
    <name evidence="10" type="ORF">FY550_00490</name>
</gene>
<sequence length="310" mass="34425">MSHVAIIGSGLIGRSWSVVFARGGHDVVLFDNQAEVLPQARELIRQTLEELAANELLDEPPQRVLDRVRTSSDLAQALEGAIHVQENIPERVELKQTLFAQLDELAAPEITLASSTSGIPASDFTETLTHRERCLVAHPVNPPALIPLVELIPAPWTADAVLQRTRQLMADIGQSPITLGGEIPGFAVNRLQGALLNEAFNLIEDGYLSVDDLDRVVSDGLGARWFFMGPIETIDLNAPEGVRDYMTRLGPMYQQIADSARPRHGYSEQLLDQLEQARRETLPADQRDERMAWRDRYLVTLAALKKRQST</sequence>
<dbReference type="GO" id="GO:0070403">
    <property type="term" value="F:NAD+ binding"/>
    <property type="evidence" value="ECO:0007669"/>
    <property type="project" value="InterPro"/>
</dbReference>
<dbReference type="OrthoDB" id="9803287at2"/>
<proteinExistence type="inferred from homology"/>
<keyword evidence="7" id="KW-0520">NAD</keyword>
<evidence type="ECO:0000256" key="9">
    <source>
        <dbReference type="ARBA" id="ARBA00042709"/>
    </source>
</evidence>
<evidence type="ECO:0000256" key="4">
    <source>
        <dbReference type="ARBA" id="ARBA00022490"/>
    </source>
</evidence>
<comment type="subunit">
    <text evidence="3">Homodimer.</text>
</comment>
<dbReference type="STRING" id="657387.BH688_13515"/>
<dbReference type="GO" id="GO:0006631">
    <property type="term" value="P:fatty acid metabolic process"/>
    <property type="evidence" value="ECO:0007669"/>
    <property type="project" value="InterPro"/>
</dbReference>
<keyword evidence="4" id="KW-0963">Cytoplasm</keyword>
<evidence type="ECO:0000313" key="10">
    <source>
        <dbReference type="EMBL" id="QEL09752.1"/>
    </source>
</evidence>
<dbReference type="RefSeq" id="WP_070980540.1">
    <property type="nucleotide sequence ID" value="NZ_CP043420.1"/>
</dbReference>
<dbReference type="InterPro" id="IPR008927">
    <property type="entry name" value="6-PGluconate_DH-like_C_sf"/>
</dbReference>
<comment type="similarity">
    <text evidence="2">Belongs to the 3-hydroxyacyl-CoA dehydrogenase family.</text>
</comment>
<evidence type="ECO:0000256" key="7">
    <source>
        <dbReference type="ARBA" id="ARBA00023027"/>
    </source>
</evidence>
<dbReference type="PROSITE" id="PS00067">
    <property type="entry name" value="3HCDH"/>
    <property type="match status" value="1"/>
</dbReference>
<evidence type="ECO:0000256" key="5">
    <source>
        <dbReference type="ARBA" id="ARBA00022553"/>
    </source>
</evidence>
<dbReference type="InterPro" id="IPR006176">
    <property type="entry name" value="3-OHacyl-CoA_DH_NAD-bd"/>
</dbReference>
<dbReference type="KEGG" id="kuy:FY550_00490"/>
<organism evidence="10 11">
    <name type="scientific">Kushneria phosphatilytica</name>
    <dbReference type="NCBI Taxonomy" id="657387"/>
    <lineage>
        <taxon>Bacteria</taxon>
        <taxon>Pseudomonadati</taxon>
        <taxon>Pseudomonadota</taxon>
        <taxon>Gammaproteobacteria</taxon>
        <taxon>Oceanospirillales</taxon>
        <taxon>Halomonadaceae</taxon>
        <taxon>Kushneria</taxon>
    </lineage>
</organism>
<dbReference type="PANTHER" id="PTHR48075:SF1">
    <property type="entry name" value="LAMBDA-CRYSTALLIN HOMOLOG"/>
    <property type="match status" value="1"/>
</dbReference>
<dbReference type="SUPFAM" id="SSF51735">
    <property type="entry name" value="NAD(P)-binding Rossmann-fold domains"/>
    <property type="match status" value="1"/>
</dbReference>
<evidence type="ECO:0000256" key="3">
    <source>
        <dbReference type="ARBA" id="ARBA00011738"/>
    </source>
</evidence>